<dbReference type="Proteomes" id="UP000460626">
    <property type="component" value="Unassembled WGS sequence"/>
</dbReference>
<dbReference type="GO" id="GO:0008168">
    <property type="term" value="F:methyltransferase activity"/>
    <property type="evidence" value="ECO:0007669"/>
    <property type="project" value="UniProtKB-KW"/>
</dbReference>
<accession>A0A845A3Y1</accession>
<dbReference type="SUPFAM" id="SSF53335">
    <property type="entry name" value="S-adenosyl-L-methionine-dependent methyltransferases"/>
    <property type="match status" value="1"/>
</dbReference>
<keyword evidence="1" id="KW-0489">Methyltransferase</keyword>
<evidence type="ECO:0000313" key="1">
    <source>
        <dbReference type="EMBL" id="MXO92309.1"/>
    </source>
</evidence>
<dbReference type="Gene3D" id="3.40.50.150">
    <property type="entry name" value="Vaccinia Virus protein VP39"/>
    <property type="match status" value="1"/>
</dbReference>
<dbReference type="AlphaFoldDB" id="A0A845A3Y1"/>
<dbReference type="GO" id="GO:0032259">
    <property type="term" value="P:methylation"/>
    <property type="evidence" value="ECO:0007669"/>
    <property type="project" value="UniProtKB-KW"/>
</dbReference>
<dbReference type="InterPro" id="IPR029063">
    <property type="entry name" value="SAM-dependent_MTases_sf"/>
</dbReference>
<reference evidence="1 2" key="1">
    <citation type="submission" date="2019-12" db="EMBL/GenBank/DDBJ databases">
        <title>Genomic-based taxomic classification of the family Erythrobacteraceae.</title>
        <authorList>
            <person name="Xu L."/>
        </authorList>
    </citation>
    <scope>NUCLEOTIDE SEQUENCE [LARGE SCALE GENOMIC DNA]</scope>
    <source>
        <strain evidence="1 2">RC4-10-4</strain>
    </source>
</reference>
<dbReference type="OrthoDB" id="9805585at2"/>
<keyword evidence="1" id="KW-0808">Transferase</keyword>
<dbReference type="EMBL" id="WTYH01000001">
    <property type="protein sequence ID" value="MXO92309.1"/>
    <property type="molecule type" value="Genomic_DNA"/>
</dbReference>
<protein>
    <submittedName>
        <fullName evidence="1">Methyltransferase</fullName>
    </submittedName>
</protein>
<organism evidence="1 2">
    <name type="scientific">Aurantiacibacter arachoides</name>
    <dbReference type="NCBI Taxonomy" id="1850444"/>
    <lineage>
        <taxon>Bacteria</taxon>
        <taxon>Pseudomonadati</taxon>
        <taxon>Pseudomonadota</taxon>
        <taxon>Alphaproteobacteria</taxon>
        <taxon>Sphingomonadales</taxon>
        <taxon>Erythrobacteraceae</taxon>
        <taxon>Aurantiacibacter</taxon>
    </lineage>
</organism>
<sequence length="226" mass="25192">MNGHEVAQQRREGLRSRMMRALGPAGVFFKGFVEEPRMVGSVIPSSRFTIDAMLEPVDWQRCKLFVEYGPGVGTFCQPVLDRLPRARGEERGGEMLVIDTNPLFIDYLKRTISDSRFHAVLGSAENVEEIVRMIGHDKADYVLSGLPFSTLPEGVGPRIVEATSRIIRAGGAFMTYQFKAEARELTARFFPRVTTGFVWRNIPPCVLAWGWQDETTATTPAAVPAV</sequence>
<evidence type="ECO:0000313" key="2">
    <source>
        <dbReference type="Proteomes" id="UP000460626"/>
    </source>
</evidence>
<dbReference type="RefSeq" id="WP_131451700.1">
    <property type="nucleotide sequence ID" value="NZ_BMJK01000001.1"/>
</dbReference>
<comment type="caution">
    <text evidence="1">The sequence shown here is derived from an EMBL/GenBank/DDBJ whole genome shotgun (WGS) entry which is preliminary data.</text>
</comment>
<keyword evidence="2" id="KW-1185">Reference proteome</keyword>
<gene>
    <name evidence="1" type="ORF">GRI62_01645</name>
</gene>
<proteinExistence type="predicted"/>
<name>A0A845A3Y1_9SPHN</name>